<name>A0ABT5IBA4_9CAUL</name>
<dbReference type="EMBL" id="JAQQKW010000002">
    <property type="protein sequence ID" value="MDC7693413.1"/>
    <property type="molecule type" value="Genomic_DNA"/>
</dbReference>
<dbReference type="Pfam" id="PF12680">
    <property type="entry name" value="SnoaL_2"/>
    <property type="match status" value="1"/>
</dbReference>
<dbReference type="InterPro" id="IPR032710">
    <property type="entry name" value="NTF2-like_dom_sf"/>
</dbReference>
<dbReference type="Proteomes" id="UP001216595">
    <property type="component" value="Unassembled WGS sequence"/>
</dbReference>
<dbReference type="Gene3D" id="3.10.450.50">
    <property type="match status" value="1"/>
</dbReference>
<protein>
    <submittedName>
        <fullName evidence="2">Nuclear transport factor 2 family protein</fullName>
    </submittedName>
</protein>
<comment type="caution">
    <text evidence="2">The sequence shown here is derived from an EMBL/GenBank/DDBJ whole genome shotgun (WGS) entry which is preliminary data.</text>
</comment>
<proteinExistence type="predicted"/>
<evidence type="ECO:0000313" key="3">
    <source>
        <dbReference type="Proteomes" id="UP001216595"/>
    </source>
</evidence>
<reference evidence="2 3" key="1">
    <citation type="submission" date="2023-01" db="EMBL/GenBank/DDBJ databases">
        <title>Novel species of the genus Asticcacaulis isolated from rivers.</title>
        <authorList>
            <person name="Lu H."/>
        </authorList>
    </citation>
    <scope>NUCLEOTIDE SEQUENCE [LARGE SCALE GENOMIC DNA]</scope>
    <source>
        <strain evidence="2 3">DXS10W</strain>
    </source>
</reference>
<dbReference type="RefSeq" id="WP_272740181.1">
    <property type="nucleotide sequence ID" value="NZ_JAQQKW010000002.1"/>
</dbReference>
<evidence type="ECO:0000259" key="1">
    <source>
        <dbReference type="Pfam" id="PF12680"/>
    </source>
</evidence>
<accession>A0ABT5IBA4</accession>
<sequence>MINLPKPIATYVEANARLDAQGMLKAFAPNAVMHDEGRAHTGHSEILALIQKNVIALQAIFTPDTQREEDGYVIVEGPTTGNFRGSPLRFTFRFTLENDLITALEVTL</sequence>
<dbReference type="SUPFAM" id="SSF54427">
    <property type="entry name" value="NTF2-like"/>
    <property type="match status" value="1"/>
</dbReference>
<feature type="domain" description="SnoaL-like" evidence="1">
    <location>
        <begin position="10"/>
        <end position="103"/>
    </location>
</feature>
<gene>
    <name evidence="2" type="ORF">PQU94_03840</name>
</gene>
<evidence type="ECO:0000313" key="2">
    <source>
        <dbReference type="EMBL" id="MDC7693413.1"/>
    </source>
</evidence>
<keyword evidence="3" id="KW-1185">Reference proteome</keyword>
<organism evidence="2 3">
    <name type="scientific">Asticcacaulis currens</name>
    <dbReference type="NCBI Taxonomy" id="2984210"/>
    <lineage>
        <taxon>Bacteria</taxon>
        <taxon>Pseudomonadati</taxon>
        <taxon>Pseudomonadota</taxon>
        <taxon>Alphaproteobacteria</taxon>
        <taxon>Caulobacterales</taxon>
        <taxon>Caulobacteraceae</taxon>
        <taxon>Asticcacaulis</taxon>
    </lineage>
</organism>
<dbReference type="InterPro" id="IPR037401">
    <property type="entry name" value="SnoaL-like"/>
</dbReference>